<evidence type="ECO:0000256" key="8">
    <source>
        <dbReference type="ARBA" id="ARBA00022917"/>
    </source>
</evidence>
<comment type="function">
    <text evidence="11">When phosphorylated, plays a role in filament reorganization.</text>
</comment>
<feature type="domain" description="IF rod" evidence="21">
    <location>
        <begin position="348"/>
        <end position="659"/>
    </location>
</feature>
<evidence type="ECO:0000256" key="9">
    <source>
        <dbReference type="ARBA" id="ARBA00022990"/>
    </source>
</evidence>
<comment type="caution">
    <text evidence="22">The sequence shown here is derived from an EMBL/GenBank/DDBJ whole genome shotgun (WGS) entry which is preliminary data.</text>
</comment>
<dbReference type="InterPro" id="IPR039008">
    <property type="entry name" value="IF_rod_dom"/>
</dbReference>
<evidence type="ECO:0000259" key="21">
    <source>
        <dbReference type="PROSITE" id="PS51842"/>
    </source>
</evidence>
<feature type="compositionally biased region" description="Basic and acidic residues" evidence="19">
    <location>
        <begin position="1176"/>
        <end position="1199"/>
    </location>
</feature>
<dbReference type="InterPro" id="IPR033107">
    <property type="entry name" value="EIF-4B_RRM"/>
</dbReference>
<feature type="compositionally biased region" description="Gly residues" evidence="19">
    <location>
        <begin position="1201"/>
        <end position="1213"/>
    </location>
</feature>
<dbReference type="FunFam" id="1.20.5.170:FF:000004">
    <property type="entry name" value="Keratin, type II cytoskeletal 5"/>
    <property type="match status" value="1"/>
</dbReference>
<keyword evidence="1" id="KW-1017">Isopeptide bond</keyword>
<dbReference type="PROSITE" id="PS51842">
    <property type="entry name" value="IF_ROD_2"/>
    <property type="match status" value="2"/>
</dbReference>
<dbReference type="EMBL" id="JAATIS010000485">
    <property type="protein sequence ID" value="KAG2468599.1"/>
    <property type="molecule type" value="Genomic_DNA"/>
</dbReference>
<dbReference type="SUPFAM" id="SSF54928">
    <property type="entry name" value="RNA-binding domain, RBD"/>
    <property type="match status" value="1"/>
</dbReference>
<evidence type="ECO:0000256" key="5">
    <source>
        <dbReference type="ARBA" id="ARBA00022754"/>
    </source>
</evidence>
<dbReference type="Pfam" id="PF00038">
    <property type="entry name" value="Filament"/>
    <property type="match status" value="2"/>
</dbReference>
<evidence type="ECO:0000256" key="1">
    <source>
        <dbReference type="ARBA" id="ARBA00022499"/>
    </source>
</evidence>
<dbReference type="PRINTS" id="PR01248">
    <property type="entry name" value="TYPE1KERATIN"/>
</dbReference>
<reference evidence="22 23" key="1">
    <citation type="journal article" date="2021" name="Cell">
        <title>Tracing the genetic footprints of vertebrate landing in non-teleost ray-finned fishes.</title>
        <authorList>
            <person name="Bi X."/>
            <person name="Wang K."/>
            <person name="Yang L."/>
            <person name="Pan H."/>
            <person name="Jiang H."/>
            <person name="Wei Q."/>
            <person name="Fang M."/>
            <person name="Yu H."/>
            <person name="Zhu C."/>
            <person name="Cai Y."/>
            <person name="He Y."/>
            <person name="Gan X."/>
            <person name="Zeng H."/>
            <person name="Yu D."/>
            <person name="Zhu Y."/>
            <person name="Jiang H."/>
            <person name="Qiu Q."/>
            <person name="Yang H."/>
            <person name="Zhang Y.E."/>
            <person name="Wang W."/>
            <person name="Zhu M."/>
            <person name="He S."/>
            <person name="Zhang G."/>
        </authorList>
    </citation>
    <scope>NUCLEOTIDE SEQUENCE [LARGE SCALE GENOMIC DNA]</scope>
    <source>
        <strain evidence="22">Bchr_013</strain>
    </source>
</reference>
<dbReference type="PROSITE" id="PS50102">
    <property type="entry name" value="RRM"/>
    <property type="match status" value="1"/>
</dbReference>
<keyword evidence="23" id="KW-1185">Reference proteome</keyword>
<comment type="similarity">
    <text evidence="17">Belongs to the intermediate filament family.</text>
</comment>
<evidence type="ECO:0000256" key="4">
    <source>
        <dbReference type="ARBA" id="ARBA00022744"/>
    </source>
</evidence>
<comment type="function">
    <text evidence="13">Required for the binding of mRNA to ribosomes. Functions in close association with EIF4-F and EIF4-A. Binds near the 5'-terminal cap of mRNA in presence of EIF-4F and ATP. Promotes the ATPase activity and the ATP-dependent RNA unwinding activity of both EIF4-A and EIF4-F.</text>
</comment>
<feature type="domain" description="RRM" evidence="20">
    <location>
        <begin position="788"/>
        <end position="865"/>
    </location>
</feature>
<evidence type="ECO:0000256" key="6">
    <source>
        <dbReference type="ARBA" id="ARBA00022843"/>
    </source>
</evidence>
<keyword evidence="4" id="KW-0416">Keratin</keyword>
<dbReference type="PANTHER" id="PTHR23239">
    <property type="entry name" value="INTERMEDIATE FILAMENT"/>
    <property type="match status" value="1"/>
</dbReference>
<feature type="region of interest" description="Disordered" evidence="19">
    <location>
        <begin position="862"/>
        <end position="1279"/>
    </location>
</feature>
<feature type="compositionally biased region" description="Low complexity" evidence="19">
    <location>
        <begin position="1157"/>
        <end position="1172"/>
    </location>
</feature>
<name>A0A8X8BVQ7_POLSE</name>
<feature type="non-terminal residue" evidence="22">
    <location>
        <position position="1279"/>
    </location>
</feature>
<keyword evidence="3" id="KW-0597">Phosphoprotein</keyword>
<dbReference type="FunFam" id="1.20.5.170:FF:000002">
    <property type="entry name" value="Type I keratin KA11"/>
    <property type="match status" value="1"/>
</dbReference>
<evidence type="ECO:0000256" key="19">
    <source>
        <dbReference type="SAM" id="MobiDB-lite"/>
    </source>
</evidence>
<dbReference type="Gene3D" id="3.30.70.330">
    <property type="match status" value="1"/>
</dbReference>
<organism evidence="22 23">
    <name type="scientific">Polypterus senegalus</name>
    <name type="common">Senegal bichir</name>
    <dbReference type="NCBI Taxonomy" id="55291"/>
    <lineage>
        <taxon>Eukaryota</taxon>
        <taxon>Metazoa</taxon>
        <taxon>Chordata</taxon>
        <taxon>Craniata</taxon>
        <taxon>Vertebrata</taxon>
        <taxon>Euteleostomi</taxon>
        <taxon>Actinopterygii</taxon>
        <taxon>Polypteriformes</taxon>
        <taxon>Polypteridae</taxon>
        <taxon>Polypterus</taxon>
    </lineage>
</organism>
<dbReference type="GO" id="GO:0005829">
    <property type="term" value="C:cytosol"/>
    <property type="evidence" value="ECO:0007669"/>
    <property type="project" value="UniProtKB-ARBA"/>
</dbReference>
<keyword evidence="8" id="KW-0648">Protein biosynthesis</keyword>
<evidence type="ECO:0000256" key="10">
    <source>
        <dbReference type="ARBA" id="ARBA00023054"/>
    </source>
</evidence>
<dbReference type="Gene3D" id="1.20.5.1160">
    <property type="entry name" value="Vasodilator-stimulated phosphoprotein"/>
    <property type="match status" value="1"/>
</dbReference>
<evidence type="ECO:0000256" key="13">
    <source>
        <dbReference type="ARBA" id="ARBA00057062"/>
    </source>
</evidence>
<feature type="compositionally biased region" description="Basic and acidic residues" evidence="19">
    <location>
        <begin position="1145"/>
        <end position="1155"/>
    </location>
</feature>
<dbReference type="SMART" id="SM00360">
    <property type="entry name" value="RRM"/>
    <property type="match status" value="1"/>
</dbReference>
<dbReference type="SUPFAM" id="SSF64593">
    <property type="entry name" value="Intermediate filament protein, coiled coil region"/>
    <property type="match status" value="3"/>
</dbReference>
<dbReference type="FunFam" id="1.20.5.500:FF:000001">
    <property type="entry name" value="Type II keratin 23"/>
    <property type="match status" value="2"/>
</dbReference>
<dbReference type="PROSITE" id="PS00226">
    <property type="entry name" value="IF_ROD_1"/>
    <property type="match status" value="2"/>
</dbReference>
<feature type="compositionally biased region" description="Basic and acidic residues" evidence="19">
    <location>
        <begin position="1061"/>
        <end position="1110"/>
    </location>
</feature>
<dbReference type="InterPro" id="IPR002957">
    <property type="entry name" value="Keratin_I"/>
</dbReference>
<evidence type="ECO:0000256" key="14">
    <source>
        <dbReference type="ARBA" id="ARBA00062097"/>
    </source>
</evidence>
<evidence type="ECO:0000259" key="20">
    <source>
        <dbReference type="PROSITE" id="PS50102"/>
    </source>
</evidence>
<feature type="compositionally biased region" description="Basic and acidic residues" evidence="19">
    <location>
        <begin position="1214"/>
        <end position="1251"/>
    </location>
</feature>
<accession>A0A8X8BVQ7</accession>
<dbReference type="SMART" id="SM01391">
    <property type="entry name" value="Filament"/>
    <property type="match status" value="2"/>
</dbReference>
<dbReference type="PANTHER" id="PTHR23239:SF349">
    <property type="entry name" value="KERATIN, TYPE I CYTOSKELETAL 18"/>
    <property type="match status" value="1"/>
</dbReference>
<gene>
    <name evidence="22" type="primary">Krt18a</name>
    <name evidence="22" type="ORF">GTO96_0014308</name>
</gene>
<feature type="coiled-coil region" evidence="18">
    <location>
        <begin position="457"/>
        <end position="484"/>
    </location>
</feature>
<feature type="coiled-coil region" evidence="18">
    <location>
        <begin position="46"/>
        <end position="133"/>
    </location>
</feature>
<evidence type="ECO:0000256" key="16">
    <source>
        <dbReference type="PROSITE-ProRule" id="PRU00176"/>
    </source>
</evidence>
<dbReference type="CDD" id="cd12402">
    <property type="entry name" value="RRM_eIF4B"/>
    <property type="match status" value="1"/>
</dbReference>
<dbReference type="InterPro" id="IPR000504">
    <property type="entry name" value="RRM_dom"/>
</dbReference>
<keyword evidence="5 17" id="KW-0403">Intermediate filament</keyword>
<evidence type="ECO:0000313" key="22">
    <source>
        <dbReference type="EMBL" id="KAG2468599.1"/>
    </source>
</evidence>
<dbReference type="GO" id="GO:0045095">
    <property type="term" value="C:keratin filament"/>
    <property type="evidence" value="ECO:0007669"/>
    <property type="project" value="TreeGrafter"/>
</dbReference>
<evidence type="ECO:0000256" key="15">
    <source>
        <dbReference type="ARBA" id="ARBA00067321"/>
    </source>
</evidence>
<feature type="coiled-coil region" evidence="18">
    <location>
        <begin position="550"/>
        <end position="651"/>
    </location>
</feature>
<dbReference type="Pfam" id="PF00076">
    <property type="entry name" value="RRM_1"/>
    <property type="match status" value="1"/>
</dbReference>
<comment type="subunit">
    <text evidence="14">Self-associates and interacts with EIF3 p170 subunit.</text>
</comment>
<evidence type="ECO:0000256" key="18">
    <source>
        <dbReference type="SAM" id="Coils"/>
    </source>
</evidence>
<dbReference type="InterPro" id="IPR012677">
    <property type="entry name" value="Nucleotide-bd_a/b_plait_sf"/>
</dbReference>
<dbReference type="FunFam" id="1.20.5.1160:FF:000002">
    <property type="entry name" value="Type I keratin 10"/>
    <property type="match status" value="1"/>
</dbReference>
<feature type="coiled-coil region" evidence="18">
    <location>
        <begin position="352"/>
        <end position="386"/>
    </location>
</feature>
<feature type="domain" description="IF rod" evidence="21">
    <location>
        <begin position="1"/>
        <end position="155"/>
    </location>
</feature>
<evidence type="ECO:0000256" key="3">
    <source>
        <dbReference type="ARBA" id="ARBA00022553"/>
    </source>
</evidence>
<evidence type="ECO:0000256" key="2">
    <source>
        <dbReference type="ARBA" id="ARBA00022540"/>
    </source>
</evidence>
<evidence type="ECO:0000256" key="11">
    <source>
        <dbReference type="ARBA" id="ARBA00037340"/>
    </source>
</evidence>
<dbReference type="InterPro" id="IPR035979">
    <property type="entry name" value="RBD_domain_sf"/>
</dbReference>
<dbReference type="FunFam" id="3.30.70.330:FF:000163">
    <property type="entry name" value="Eukaryotic translation initiation factor 4B"/>
    <property type="match status" value="1"/>
</dbReference>
<feature type="non-terminal residue" evidence="22">
    <location>
        <position position="1"/>
    </location>
</feature>
<comment type="subunit">
    <text evidence="12">Heterotetramer of two type I and two type II keratins. Keratin-18 associates with keratin-8.</text>
</comment>
<dbReference type="Gene3D" id="1.20.5.500">
    <property type="entry name" value="Single helix bin"/>
    <property type="match status" value="2"/>
</dbReference>
<feature type="compositionally biased region" description="Acidic residues" evidence="19">
    <location>
        <begin position="1267"/>
        <end position="1279"/>
    </location>
</feature>
<feature type="compositionally biased region" description="Basic and acidic residues" evidence="19">
    <location>
        <begin position="862"/>
        <end position="964"/>
    </location>
</feature>
<dbReference type="AlphaFoldDB" id="A0A8X8BVQ7"/>
<dbReference type="Gene3D" id="1.20.5.170">
    <property type="match status" value="2"/>
</dbReference>
<dbReference type="GO" id="GO:0003723">
    <property type="term" value="F:RNA binding"/>
    <property type="evidence" value="ECO:0007669"/>
    <property type="project" value="UniProtKB-UniRule"/>
</dbReference>
<evidence type="ECO:0000313" key="23">
    <source>
        <dbReference type="Proteomes" id="UP000886611"/>
    </source>
</evidence>
<protein>
    <recommendedName>
        <fullName evidence="15">Eukaryotic translation initiation factor 4B</fullName>
    </recommendedName>
</protein>
<keyword evidence="10 18" id="KW-0175">Coiled coil</keyword>
<sequence>MNNGRDLDVESIVAEVKAQYETVAAKGREEVESWYKGKFNELSATAGRYEDDVRTAKAEISEVTRNINRYNAEIENLKNQRASLETQIAEAEERGELAVNDAKSRISDLEIALGNAKQDMARQVREYQELMNVKLALDIEIATYRKLLEGEESSASMEWALGRVMGSSNCGASIGKERVTDLDFADDAVIFVKLMEALIGALERLSEIGLSYREFCSNVELCELVGVSRGRSSTALHSAGLKPYKQPSAPSAITRPLRVAPVAFQPPVAMSFRSQTSSTTSMRPVSSYSSRSISLHRSVPLGSSASVVGGAGGHGARISSGGFGLASGYSSGSSFSMSVKGSGLFNNEKETMQILNDRLASYLETVRNLEQANSKLELQIRETLEKRGPTTQDYSAYEKVVEDLKSQIYDMTVNNARLVLQIDNARLATDDFRVKYESELAIRQSVESDIIGLRKVIDDTNINRMNLETDIESLKEELIFIKRSHQTDVEELRKHISECGVQVDVDAPKGQDLSKIMEEIRAQYETIIQKNREELKDWHNSQILIVETEVKENTEALQKSRTEVTELRRQFQTLEIDIESLRTMKASLEANLHDVEMRNNMEMEGFNFIIRQQEADLQQLRTSIQAQVHEYQALLNIKMKLEAEIATYRRLLDGEDFRMPRSQPGSTEHTDPWLTITDTETTWKLHTGGSSKMSIPAKKKNKKGKTLTLTDFLAEDSGGNSPANYAPVKPTSWADETDDLEGDVSTSWHTEDDVYRAPPIDRSILPTAPRAAREPNVNRSCLPRSPPYTAFLGNLPYEVSEESIKEFFRGLNISAVRLPREPGNPERLKGFGYAEFDDVESLLQALSLNEASLGNRRIRVDVADQSQEKDREERSMSGRDRDRNRGDSGPDKTDSDWRARPSGDDDGRPRRGEDSFGERSRDRYESDRFRDGPRREMDRYDGGRERYRERYDDRDRRDFDKMGYDARSGGRRPFGSGFRRDYEDRRDDFRGSNDRYGDRYGDKEDRYERRDDRREERGPPQRPKLNLKPRSVPKEETVVAPSSQTSRAASIFGGAKPVDTAAKEREVEERLKKEQEKLQRQLEDDKSRMASRRRESERSVENEVFNREEDPPSPGTRPPQKHDSLPLKVVPAPPPKENAWAKRSSVSERTTDGELRSPVSPSSTSPPKLTSPAGSAEEKFPPKGKDENKADGVRRDRAPGKGRGGSTGLGTGRGRGEGVNKERRREADRKDSRREQEPKQVPEPKKYEESPSPKFSSASKYAALLMDGEDDVGIDESAE</sequence>
<keyword evidence="9" id="KW-0007">Acetylation</keyword>
<keyword evidence="6" id="KW-0832">Ubl conjugation</keyword>
<evidence type="ECO:0000256" key="7">
    <source>
        <dbReference type="ARBA" id="ARBA00022884"/>
    </source>
</evidence>
<dbReference type="GO" id="GO:0005198">
    <property type="term" value="F:structural molecule activity"/>
    <property type="evidence" value="ECO:0007669"/>
    <property type="project" value="InterPro"/>
</dbReference>
<dbReference type="Proteomes" id="UP000886611">
    <property type="component" value="Unassembled WGS sequence"/>
</dbReference>
<keyword evidence="7 16" id="KW-0694">RNA-binding</keyword>
<dbReference type="InterPro" id="IPR018039">
    <property type="entry name" value="IF_conserved"/>
</dbReference>
<feature type="region of interest" description="Disordered" evidence="19">
    <location>
        <begin position="713"/>
        <end position="746"/>
    </location>
</feature>
<dbReference type="GO" id="GO:0003743">
    <property type="term" value="F:translation initiation factor activity"/>
    <property type="evidence" value="ECO:0007669"/>
    <property type="project" value="UniProtKB-KW"/>
</dbReference>
<evidence type="ECO:0000256" key="12">
    <source>
        <dbReference type="ARBA" id="ARBA00038630"/>
    </source>
</evidence>
<feature type="compositionally biased region" description="Basic and acidic residues" evidence="19">
    <location>
        <begin position="978"/>
        <end position="1019"/>
    </location>
</feature>
<dbReference type="GO" id="GO:0045104">
    <property type="term" value="P:intermediate filament cytoskeleton organization"/>
    <property type="evidence" value="ECO:0007669"/>
    <property type="project" value="TreeGrafter"/>
</dbReference>
<keyword evidence="2" id="KW-0396">Initiation factor</keyword>
<proteinExistence type="inferred from homology"/>
<evidence type="ECO:0000256" key="17">
    <source>
        <dbReference type="RuleBase" id="RU000685"/>
    </source>
</evidence>